<accession>A0A8J7MGX9</accession>
<keyword evidence="6" id="KW-0347">Helicase</keyword>
<dbReference type="Pfam" id="PF04434">
    <property type="entry name" value="SWIM"/>
    <property type="match status" value="1"/>
</dbReference>
<dbReference type="EMBL" id="JAENIM010000047">
    <property type="protein sequence ID" value="MBK1792661.1"/>
    <property type="molecule type" value="Genomic_DNA"/>
</dbReference>
<dbReference type="GO" id="GO:0008270">
    <property type="term" value="F:zinc ion binding"/>
    <property type="evidence" value="ECO:0007669"/>
    <property type="project" value="UniProtKB-KW"/>
</dbReference>
<dbReference type="GO" id="GO:0005524">
    <property type="term" value="F:ATP binding"/>
    <property type="evidence" value="ECO:0007669"/>
    <property type="project" value="InterPro"/>
</dbReference>
<dbReference type="Gene3D" id="3.40.50.300">
    <property type="entry name" value="P-loop containing nucleotide triphosphate hydrolases"/>
    <property type="match status" value="1"/>
</dbReference>
<gene>
    <name evidence="6" type="ORF">JIN82_15965</name>
</gene>
<evidence type="ECO:0000313" key="7">
    <source>
        <dbReference type="Proteomes" id="UP000624703"/>
    </source>
</evidence>
<dbReference type="PANTHER" id="PTHR10799">
    <property type="entry name" value="SNF2/RAD54 HELICASE FAMILY"/>
    <property type="match status" value="1"/>
</dbReference>
<dbReference type="Pfam" id="PF00176">
    <property type="entry name" value="SNF2-rel_dom"/>
    <property type="match status" value="1"/>
</dbReference>
<dbReference type="CDD" id="cd18793">
    <property type="entry name" value="SF2_C_SNF"/>
    <property type="match status" value="1"/>
</dbReference>
<dbReference type="SMART" id="SM00490">
    <property type="entry name" value="HELICc"/>
    <property type="match status" value="1"/>
</dbReference>
<reference evidence="6" key="1">
    <citation type="submission" date="2021-01" db="EMBL/GenBank/DDBJ databases">
        <title>Modified the classification status of verrucomicrobia.</title>
        <authorList>
            <person name="Feng X."/>
        </authorList>
    </citation>
    <scope>NUCLEOTIDE SEQUENCE</scope>
    <source>
        <strain evidence="6">_KCTC 22039</strain>
    </source>
</reference>
<dbReference type="GO" id="GO:0004386">
    <property type="term" value="F:helicase activity"/>
    <property type="evidence" value="ECO:0007669"/>
    <property type="project" value="UniProtKB-KW"/>
</dbReference>
<keyword evidence="2" id="KW-0479">Metal-binding</keyword>
<proteinExistence type="predicted"/>
<dbReference type="SMART" id="SM00487">
    <property type="entry name" value="DEXDc"/>
    <property type="match status" value="1"/>
</dbReference>
<evidence type="ECO:0000256" key="2">
    <source>
        <dbReference type="PROSITE-ProRule" id="PRU00325"/>
    </source>
</evidence>
<evidence type="ECO:0000256" key="1">
    <source>
        <dbReference type="ARBA" id="ARBA00022801"/>
    </source>
</evidence>
<protein>
    <submittedName>
        <fullName evidence="6">DEAD/DEAH box helicase</fullName>
    </submittedName>
</protein>
<dbReference type="InterPro" id="IPR014001">
    <property type="entry name" value="Helicase_ATP-bd"/>
</dbReference>
<feature type="domain" description="Helicase C-terminal" evidence="5">
    <location>
        <begin position="977"/>
        <end position="1133"/>
    </location>
</feature>
<dbReference type="PROSITE" id="PS50966">
    <property type="entry name" value="ZF_SWIM"/>
    <property type="match status" value="1"/>
</dbReference>
<keyword evidence="7" id="KW-1185">Reference proteome</keyword>
<dbReference type="InterPro" id="IPR027417">
    <property type="entry name" value="P-loop_NTPase"/>
</dbReference>
<feature type="domain" description="SWIM-type" evidence="3">
    <location>
        <begin position="70"/>
        <end position="107"/>
    </location>
</feature>
<dbReference type="InterPro" id="IPR001650">
    <property type="entry name" value="Helicase_C-like"/>
</dbReference>
<dbReference type="PROSITE" id="PS51192">
    <property type="entry name" value="HELICASE_ATP_BIND_1"/>
    <property type="match status" value="1"/>
</dbReference>
<name>A0A8J7MGX9_9BACT</name>
<dbReference type="InterPro" id="IPR007527">
    <property type="entry name" value="Znf_SWIM"/>
</dbReference>
<dbReference type="AlphaFoldDB" id="A0A8J7MGX9"/>
<dbReference type="InterPro" id="IPR049730">
    <property type="entry name" value="SNF2/RAD54-like_C"/>
</dbReference>
<dbReference type="Proteomes" id="UP000624703">
    <property type="component" value="Unassembled WGS sequence"/>
</dbReference>
<dbReference type="Gene3D" id="3.40.50.10810">
    <property type="entry name" value="Tandem AAA-ATPase domain"/>
    <property type="match status" value="1"/>
</dbReference>
<evidence type="ECO:0000259" key="3">
    <source>
        <dbReference type="PROSITE" id="PS50966"/>
    </source>
</evidence>
<dbReference type="PROSITE" id="PS51194">
    <property type="entry name" value="HELICASE_CTER"/>
    <property type="match status" value="1"/>
</dbReference>
<feature type="domain" description="Helicase ATP-binding" evidence="4">
    <location>
        <begin position="688"/>
        <end position="849"/>
    </location>
</feature>
<keyword evidence="6" id="KW-0067">ATP-binding</keyword>
<evidence type="ECO:0000259" key="4">
    <source>
        <dbReference type="PROSITE" id="PS51192"/>
    </source>
</evidence>
<evidence type="ECO:0000259" key="5">
    <source>
        <dbReference type="PROSITE" id="PS51194"/>
    </source>
</evidence>
<dbReference type="InterPro" id="IPR000330">
    <property type="entry name" value="SNF2_N"/>
</dbReference>
<comment type="caution">
    <text evidence="6">The sequence shown here is derived from an EMBL/GenBank/DDBJ whole genome shotgun (WGS) entry which is preliminary data.</text>
</comment>
<keyword evidence="2" id="KW-0863">Zinc-finger</keyword>
<keyword evidence="1" id="KW-0378">Hydrolase</keyword>
<keyword evidence="6" id="KW-0547">Nucleotide-binding</keyword>
<dbReference type="CDD" id="cd18012">
    <property type="entry name" value="DEXQc_arch_SWI2_SNF2"/>
    <property type="match status" value="1"/>
</dbReference>
<dbReference type="SUPFAM" id="SSF52540">
    <property type="entry name" value="P-loop containing nucleoside triphosphate hydrolases"/>
    <property type="match status" value="2"/>
</dbReference>
<dbReference type="Pfam" id="PF00271">
    <property type="entry name" value="Helicase_C"/>
    <property type="match status" value="1"/>
</dbReference>
<dbReference type="RefSeq" id="WP_200312674.1">
    <property type="nucleotide sequence ID" value="NZ_JAENIM010000047.1"/>
</dbReference>
<dbReference type="InterPro" id="IPR038718">
    <property type="entry name" value="SNF2-like_sf"/>
</dbReference>
<organism evidence="6 7">
    <name type="scientific">Persicirhabdus sediminis</name>
    <dbReference type="NCBI Taxonomy" id="454144"/>
    <lineage>
        <taxon>Bacteria</taxon>
        <taxon>Pseudomonadati</taxon>
        <taxon>Verrucomicrobiota</taxon>
        <taxon>Verrucomicrobiia</taxon>
        <taxon>Verrucomicrobiales</taxon>
        <taxon>Verrucomicrobiaceae</taxon>
        <taxon>Persicirhabdus</taxon>
    </lineage>
</organism>
<keyword evidence="2" id="KW-0862">Zinc</keyword>
<evidence type="ECO:0000313" key="6">
    <source>
        <dbReference type="EMBL" id="MBK1792661.1"/>
    </source>
</evidence>
<sequence length="1140" mass="129288">MIITGLYDTPLEMIHYFVSGDWQRLFEPSRRQRGLQYFKAGNIIDELDISASVESDYCFIDTVVTGNKKYSVSIELEHDLDPDCYCECPDKKSHLCKHLAAVFYKMQNQCQLFLEQKRELTGIIDEALEPTNPGPHPDQWLEKLATLHKDPKHHWQDKQLEEFAPHNKQRLAYVLCENYLGVLTLETRKARLDKDGQFIVEAKSIEPQISRGRRASYLAKVDLPILRMIDAYRSLYASSLSVDVSDPVFPELLKKCIATGRCVLDAENSSSPRIIAPLKWAADRKLILSWKSDDEGRVKPALEVVPEIDIMIPSEPKLYYDHLELAVGGISQEYSNEFLDEWLEGPALAPERADKLREKIKKSSIPDVAAIPAPPQQVVIENVLPTPILRVSRHDASAAGSFFKDPGLTDILMATVAFDYAGVPVAMYPQMDIQVGELNGKITTVHRNLELEDAAAIQLDDAGLAALKYLFRPEHLSASMQRAFAFHSNNNENTSRWVQFMATSARQLEAKGWLIETYGELGYQLVENEEYYEELNESQSGNQWFEFELGVEYQGQRISLIPALAHALKSGMDESLDEENLGDSKIPVQVDEKGTFILFPAKRFKLILDKLRDLFNHVNDDDVIEMPKLRAATLADELDLAKTNQTHQALAELGRQLTNIKEIPKAKAPKNLVATLRDYQLEGFQWLQFLAKYQLNGILADDMGLGKTIQTLAHILAEKNGRRNNRLPSLIVAPTSVIPNWQAEAAKFTPSLKVLMLHGSDRSARFKDIAKHDIVITSYALLHRDQQVHRRQLYHNAVLDESQYIKNHKTQTSQAAYQINANHRICLSGTPMENHLGELWSCMHFLMPGLLESAQRFHSTFRTPIERHNDHTALQTLHRRVAPLILRRTKEKVARELPAKTIIPHYITLSKTQVDLYESVRATMDKRVRKAIKEKGLSKSHIIVLDALLKLRQICCHPQLLKTTEAQKIESSAKLDYLSQLLATLIEEDRRILIFSQFTTMLEKIENHLVSERIPFVKITGSTRDRKTPVELFQSGQIPVFLISLKAGGTGLNLTAADTVIHYDPWWNPASENQATDRAYRIGQTKPVFVHKLICQGTIEQRIQVLQEKKAKLVESLLGNSTEKLHIDQAALSGLLAPID</sequence>
<dbReference type="GO" id="GO:0016787">
    <property type="term" value="F:hydrolase activity"/>
    <property type="evidence" value="ECO:0007669"/>
    <property type="project" value="UniProtKB-KW"/>
</dbReference>